<evidence type="ECO:0000313" key="3">
    <source>
        <dbReference type="EMBL" id="MCL9817143.1"/>
    </source>
</evidence>
<reference evidence="3" key="2">
    <citation type="submission" date="2022-02" db="EMBL/GenBank/DDBJ databases">
        <authorList>
            <person name="Elcheninov A.G."/>
            <person name="Sorokin D.Y."/>
            <person name="Kublanov I.V."/>
        </authorList>
    </citation>
    <scope>NUCLEOTIDE SEQUENCE</scope>
    <source>
        <strain evidence="3">AArc-St2</strain>
    </source>
</reference>
<dbReference type="AlphaFoldDB" id="A0AAE3FY38"/>
<evidence type="ECO:0000313" key="4">
    <source>
        <dbReference type="Proteomes" id="UP001203207"/>
    </source>
</evidence>
<gene>
    <name evidence="3" type="ORF">AArcSt2_09325</name>
</gene>
<dbReference type="RefSeq" id="WP_250584146.1">
    <property type="nucleotide sequence ID" value="NZ_JAKRVX010000003.1"/>
</dbReference>
<dbReference type="Pfam" id="PF13517">
    <property type="entry name" value="FG-GAP_3"/>
    <property type="match status" value="1"/>
</dbReference>
<name>A0AAE3FY38_9EURY</name>
<dbReference type="SUPFAM" id="SSF69318">
    <property type="entry name" value="Integrin alpha N-terminal domain"/>
    <property type="match status" value="1"/>
</dbReference>
<comment type="caution">
    <text evidence="3">The sequence shown here is derived from an EMBL/GenBank/DDBJ whole genome shotgun (WGS) entry which is preliminary data.</text>
</comment>
<dbReference type="InterPro" id="IPR011519">
    <property type="entry name" value="UnbV_ASPIC"/>
</dbReference>
<keyword evidence="4" id="KW-1185">Reference proteome</keyword>
<dbReference type="InterPro" id="IPR027039">
    <property type="entry name" value="Crtac1"/>
</dbReference>
<dbReference type="InterPro" id="IPR028994">
    <property type="entry name" value="Integrin_alpha_N"/>
</dbReference>
<dbReference type="Pfam" id="PF07593">
    <property type="entry name" value="UnbV_ASPIC"/>
    <property type="match status" value="1"/>
</dbReference>
<proteinExistence type="predicted"/>
<accession>A0AAE3FY38</accession>
<organism evidence="3 4">
    <name type="scientific">Natronocalculus amylovorans</name>
    <dbReference type="NCBI Taxonomy" id="2917812"/>
    <lineage>
        <taxon>Archaea</taxon>
        <taxon>Methanobacteriati</taxon>
        <taxon>Methanobacteriota</taxon>
        <taxon>Stenosarchaea group</taxon>
        <taxon>Halobacteria</taxon>
        <taxon>Halobacteriales</taxon>
        <taxon>Haloferacaceae</taxon>
        <taxon>Natronocalculus</taxon>
    </lineage>
</organism>
<dbReference type="PANTHER" id="PTHR16026">
    <property type="entry name" value="CARTILAGE ACIDIC PROTEIN 1"/>
    <property type="match status" value="1"/>
</dbReference>
<reference evidence="3" key="1">
    <citation type="journal article" date="2022" name="Syst. Appl. Microbiol.">
        <title>Natronocalculus amylovorans gen. nov., sp. nov., and Natranaeroarchaeum aerophilus sp. nov., dominant culturable amylolytic natronoarchaea from hypersaline soda lakes in southwestern Siberia.</title>
        <authorList>
            <person name="Sorokin D.Y."/>
            <person name="Elcheninov A.G."/>
            <person name="Khizhniak T.V."/>
            <person name="Koenen M."/>
            <person name="Bale N.J."/>
            <person name="Damste J.S.S."/>
            <person name="Kublanov I.V."/>
        </authorList>
    </citation>
    <scope>NUCLEOTIDE SEQUENCE</scope>
    <source>
        <strain evidence="3">AArc-St2</strain>
    </source>
</reference>
<protein>
    <submittedName>
        <fullName evidence="3">CRTAC1 family protein</fullName>
    </submittedName>
</protein>
<keyword evidence="1" id="KW-0732">Signal</keyword>
<evidence type="ECO:0000256" key="1">
    <source>
        <dbReference type="ARBA" id="ARBA00022729"/>
    </source>
</evidence>
<dbReference type="Proteomes" id="UP001203207">
    <property type="component" value="Unassembled WGS sequence"/>
</dbReference>
<dbReference type="PANTHER" id="PTHR16026:SF0">
    <property type="entry name" value="CARTILAGE ACIDIC PROTEIN 1"/>
    <property type="match status" value="1"/>
</dbReference>
<evidence type="ECO:0000259" key="2">
    <source>
        <dbReference type="Pfam" id="PF07593"/>
    </source>
</evidence>
<dbReference type="InterPro" id="IPR013517">
    <property type="entry name" value="FG-GAP"/>
</dbReference>
<dbReference type="EMBL" id="JAKRVX010000003">
    <property type="protein sequence ID" value="MCL9817143.1"/>
    <property type="molecule type" value="Genomic_DNA"/>
</dbReference>
<sequence>MFADRSSWIADNQPLKGYGVAVTRRSTGTDPLLFVTGFGESNRLYTWDTTTEQLTDTSCGILADTQRRAIGVAAADVDADGHEEIYVHNTDAYGGYTKNCDLLFDRIEHDDRTLWCDIFSLEVNYDRGNFHAGRSVAAVDRYGTGRYGMLVACYGTPSRFYELGDDGELTDMSDAVGLEFTGGGRSVLSGPLISDRMDVFIGAERGPNKLFRNENGHFTDVSESVGVSDPDGNARGAALLDNGCGTFDIVVGNWEGPCRLFQRHGDRFVGGMPEALQTAERVRNIVVADFDNDGNQEIFVNAIGAVNRFYRWENRTITPLDAGHADEPTGLGTGAAVADVDGDGTVELLVVHGELKAQPLSLFSIPNENGWLRVYPTTQYGAPARGAVVELQTDCGTQRRVIDTASSYLSQSEPVAHFGLGTDQVPVSITVTWPDGRSTTETDLTVCTEASVPHPIAPRF</sequence>
<feature type="domain" description="ASPIC/UnbV" evidence="2">
    <location>
        <begin position="384"/>
        <end position="445"/>
    </location>
</feature>